<dbReference type="InterPro" id="IPR041495">
    <property type="entry name" value="Mub_B2"/>
</dbReference>
<accession>A0AB33BCG2</accession>
<feature type="transmembrane region" description="Helical" evidence="7">
    <location>
        <begin position="1226"/>
        <end position="1246"/>
    </location>
</feature>
<dbReference type="InterPro" id="IPR013783">
    <property type="entry name" value="Ig-like_fold"/>
</dbReference>
<evidence type="ECO:0000256" key="2">
    <source>
        <dbReference type="ARBA" id="ARBA00022525"/>
    </source>
</evidence>
<evidence type="ECO:0000313" key="9">
    <source>
        <dbReference type="EMBL" id="ANZ58876.1"/>
    </source>
</evidence>
<dbReference type="InterPro" id="IPR019931">
    <property type="entry name" value="LPXTG_anchor"/>
</dbReference>
<reference evidence="9 10" key="1">
    <citation type="submission" date="2016-03" db="EMBL/GenBank/DDBJ databases">
        <title>Pediococcus and Lactobacillus from brewery environment - whole genome sequencing and assembly.</title>
        <authorList>
            <person name="Behr J."/>
            <person name="Geissler A.J."/>
            <person name="Vogel R.F."/>
        </authorList>
    </citation>
    <scope>NUCLEOTIDE SEQUENCE [LARGE SCALE GENOMIC DNA]</scope>
    <source>
        <strain evidence="9 10">TMW 1.481</strain>
    </source>
</reference>
<dbReference type="Gene3D" id="2.60.40.4300">
    <property type="match status" value="1"/>
</dbReference>
<dbReference type="KEGG" id="lle:AYR59_01870"/>
<keyword evidence="7" id="KW-0812">Transmembrane</keyword>
<keyword evidence="5" id="KW-0572">Peptidoglycan-anchor</keyword>
<dbReference type="Gene3D" id="2.60.40.10">
    <property type="entry name" value="Immunoglobulins"/>
    <property type="match status" value="1"/>
</dbReference>
<evidence type="ECO:0000256" key="5">
    <source>
        <dbReference type="ARBA" id="ARBA00023088"/>
    </source>
</evidence>
<feature type="compositionally biased region" description="Low complexity" evidence="6">
    <location>
        <begin position="1142"/>
        <end position="1156"/>
    </location>
</feature>
<evidence type="ECO:0000256" key="7">
    <source>
        <dbReference type="SAM" id="Phobius"/>
    </source>
</evidence>
<feature type="domain" description="Gram-positive cocci surface proteins LPxTG" evidence="8">
    <location>
        <begin position="1215"/>
        <end position="1252"/>
    </location>
</feature>
<dbReference type="Gene3D" id="3.10.20.320">
    <property type="entry name" value="Putative peptidoglycan bound protein (lpxtg motif)"/>
    <property type="match status" value="8"/>
</dbReference>
<protein>
    <recommendedName>
        <fullName evidence="8">Gram-positive cocci surface proteins LPxTG domain-containing protein</fullName>
    </recommendedName>
</protein>
<name>A0AB33BCG2_9LACO</name>
<keyword evidence="1" id="KW-0134">Cell wall</keyword>
<keyword evidence="2" id="KW-0964">Secreted</keyword>
<dbReference type="Pfam" id="PF17966">
    <property type="entry name" value="Muc_B2"/>
    <property type="match status" value="1"/>
</dbReference>
<dbReference type="PROSITE" id="PS50847">
    <property type="entry name" value="GRAM_POS_ANCHORING"/>
    <property type="match status" value="1"/>
</dbReference>
<feature type="compositionally biased region" description="Polar residues" evidence="6">
    <location>
        <begin position="1111"/>
        <end position="1129"/>
    </location>
</feature>
<dbReference type="RefSeq" id="WP_065868661.1">
    <property type="nucleotide sequence ID" value="NZ_CP014907.1"/>
</dbReference>
<sequence length="1252" mass="137948">MKQAINWNAVLVTGGNEYGHWSVNKNDGTADYIFDKQISLTTGSFSFTLNVPFQSASNQCGVNFSESFQQNNKIYELNKFYYGYIPVPNDVSPNRTQAPSLLSGLDYANVSPYMGSSADNPIGGNGSLTIFDPSKGDEPSWCNVIYPTNGLPSSSFNTLTGRTWTVEVKGSGASFDMNGLRFGLPQSDSPYALSWAGSASGKWITLDELNQLLPGIKVNLNQINNNDAKLSIIFPNGPAIQYMQFTGNFIAPNVAETYSVNFGYHDDQKTDSNNSIDESFSYENNNHHGFFPTINATDKKINVSEFDINDLSNFLMDGVSVNDVQDGYDKDKIEISNDSSLKNALVNHQTGTYTVTYKTTNSKNLTSYKTINVVVYKDEVVTDQITNTYTVHYEYDNGNLIPGLADRVVTAHFTRTGGRDPLTGQVKWNSWTTNDNIDVDIKSPQLTGYTPDHKTVIGKIIAGKNQEFKVKYFADNESLQINYVDEQGKQLATSDNLTGKYGDHYQTVPKDIIGYHLIKTEGEPNGSYTDGKQSVTYVYAKDDEQVTVHYVDESGKSLANNKIITGKYGDTYQTNAKSITGYHLIRTEGNASGKYTIDTPDVTYVYAPDEVTMTINYVDEHNDNQILKTETITGVYGSNYSLTPEYQIEDHKYTYGGESPVTGIFTKNGIINLPYYQTPTGVVNVQYEQVDNNGDPMGIFILPPATMSGYIGSNYDILIQQVKNYNYLRSSNNLTGTYGYNPQWITLFYQYVNPYTKGVVNVHYVDENGNPIRSNTSMSGKIGSNYEITPIDIPGYTFEKTEGNLTGQFTPVAQNVTLVYKNNAPVGNGVVNVNYVDENGNQIAEPITNSGSFGSKFKVSPINITGYTYVKTEGNPTGIYGQDAQTVTFVYQKNTPVTNGIVNINYVDENGNMIANSTSLTGILGTAYQITPKQLDGYTYVKSEGDLAGQYTDTAQNITLVYQSKTIPVTNGTVTVKYVDEQGNEIKTMQTLTGKIGNYYNINPVEITGYTYEKTNGNLTGQYTRNNQIITLIYKKDVVSTVTITYVDQNGDQLAPEKKVHGKVASKYNIASPIIAGYNTNQTMVSGEFMAENQNIQVVYNKLDKPVVPPTDNNGNSSQTPYEPTNPTNNDEHGSQTPFEPKTSTDSKGTSTSTKTHNQTSEVAPETTETDGNTHHVLSSVHDGQDNKTVTTSNNNLPETVTETASHKTNKATTLPQTGQSKDNRLLSIIGAFLLSVFGILGLNGFKKKKED</sequence>
<organism evidence="9 10">
    <name type="scientific">Fructilactobacillus lindneri</name>
    <dbReference type="NCBI Taxonomy" id="53444"/>
    <lineage>
        <taxon>Bacteria</taxon>
        <taxon>Bacillati</taxon>
        <taxon>Bacillota</taxon>
        <taxon>Bacilli</taxon>
        <taxon>Lactobacillales</taxon>
        <taxon>Lactobacillaceae</taxon>
        <taxon>Fructilactobacillus</taxon>
    </lineage>
</organism>
<keyword evidence="4" id="KW-0677">Repeat</keyword>
<dbReference type="AlphaFoldDB" id="A0AB33BCG2"/>
<dbReference type="EMBL" id="CP014907">
    <property type="protein sequence ID" value="ANZ58876.1"/>
    <property type="molecule type" value="Genomic_DNA"/>
</dbReference>
<dbReference type="Pfam" id="PF06458">
    <property type="entry name" value="MucBP"/>
    <property type="match status" value="9"/>
</dbReference>
<dbReference type="InterPro" id="IPR009459">
    <property type="entry name" value="MucBP_dom"/>
</dbReference>
<dbReference type="NCBIfam" id="TIGR01167">
    <property type="entry name" value="LPXTG_anchor"/>
    <property type="match status" value="1"/>
</dbReference>
<feature type="compositionally biased region" description="Polar residues" evidence="6">
    <location>
        <begin position="1187"/>
        <end position="1204"/>
    </location>
</feature>
<evidence type="ECO:0000313" key="10">
    <source>
        <dbReference type="Proteomes" id="UP000093346"/>
    </source>
</evidence>
<evidence type="ECO:0000256" key="1">
    <source>
        <dbReference type="ARBA" id="ARBA00022512"/>
    </source>
</evidence>
<keyword evidence="7" id="KW-1133">Transmembrane helix</keyword>
<evidence type="ECO:0000259" key="8">
    <source>
        <dbReference type="PROSITE" id="PS50847"/>
    </source>
</evidence>
<evidence type="ECO:0000256" key="3">
    <source>
        <dbReference type="ARBA" id="ARBA00022729"/>
    </source>
</evidence>
<evidence type="ECO:0000256" key="6">
    <source>
        <dbReference type="SAM" id="MobiDB-lite"/>
    </source>
</evidence>
<proteinExistence type="predicted"/>
<keyword evidence="3" id="KW-0732">Signal</keyword>
<dbReference type="Pfam" id="PF00746">
    <property type="entry name" value="Gram_pos_anchor"/>
    <property type="match status" value="1"/>
</dbReference>
<gene>
    <name evidence="9" type="ORF">AYR59_01870</name>
</gene>
<feature type="region of interest" description="Disordered" evidence="6">
    <location>
        <begin position="1105"/>
        <end position="1219"/>
    </location>
</feature>
<keyword evidence="7" id="KW-0472">Membrane</keyword>
<evidence type="ECO:0000256" key="4">
    <source>
        <dbReference type="ARBA" id="ARBA00022737"/>
    </source>
</evidence>
<dbReference type="Proteomes" id="UP000093346">
    <property type="component" value="Chromosome"/>
</dbReference>